<evidence type="ECO:0000256" key="2">
    <source>
        <dbReference type="ARBA" id="ARBA00022777"/>
    </source>
</evidence>
<dbReference type="Gene3D" id="2.60.200.30">
    <property type="entry name" value="Probable inorganic polyphosphate/atp-NAD kinase, domain 2"/>
    <property type="match status" value="1"/>
</dbReference>
<dbReference type="PANTHER" id="PTHR20275">
    <property type="entry name" value="NAD KINASE"/>
    <property type="match status" value="1"/>
</dbReference>
<keyword evidence="4 6" id="KW-0520">NAD</keyword>
<proteinExistence type="inferred from homology"/>
<keyword evidence="1 6" id="KW-0808">Transferase</keyword>
<accession>A0ABW1SFN9</accession>
<keyword evidence="6" id="KW-0963">Cytoplasm</keyword>
<comment type="subcellular location">
    <subcellularLocation>
        <location evidence="6">Cytoplasm</location>
    </subcellularLocation>
</comment>
<dbReference type="NCBIfam" id="NF003406">
    <property type="entry name" value="PRK04761.1"/>
    <property type="match status" value="1"/>
</dbReference>
<dbReference type="Gene3D" id="3.40.50.10330">
    <property type="entry name" value="Probable inorganic polyphosphate/atp-NAD kinase, domain 1"/>
    <property type="match status" value="1"/>
</dbReference>
<feature type="binding site" evidence="6">
    <location>
        <begin position="154"/>
        <end position="159"/>
    </location>
    <ligand>
        <name>NAD(+)</name>
        <dbReference type="ChEBI" id="CHEBI:57540"/>
    </ligand>
</feature>
<evidence type="ECO:0000313" key="7">
    <source>
        <dbReference type="EMBL" id="MFC6200123.1"/>
    </source>
</evidence>
<comment type="similarity">
    <text evidence="6">Belongs to the NAD kinase family.</text>
</comment>
<dbReference type="EMBL" id="JBHSSW010000066">
    <property type="protein sequence ID" value="MFC6200123.1"/>
    <property type="molecule type" value="Genomic_DNA"/>
</dbReference>
<dbReference type="EC" id="2.7.1.23" evidence="6"/>
<dbReference type="InterPro" id="IPR016064">
    <property type="entry name" value="NAD/diacylglycerol_kinase_sf"/>
</dbReference>
<gene>
    <name evidence="6" type="primary">nadK</name>
    <name evidence="7" type="ORF">ACFQDM_18770</name>
</gene>
<dbReference type="SUPFAM" id="SSF111331">
    <property type="entry name" value="NAD kinase/diacylglycerol kinase-like"/>
    <property type="match status" value="1"/>
</dbReference>
<sequence length="254" mass="28196">MSIKIAFIASKRPEAQTALRFMTQKYGQVDENEADVVVALGGDGCMLETLRRRFDDPRPVYGMNQGTVGFLMNDYREDGLFERLDAAERAIIYPLRMKAETTSGETHVRLAINEVSLIRQTSQTARLRITIDGRVRMASLACDGVLVATPAGSTAYNLSAHGPILPIGANLLALTPISPFRPRRWRGALLRHDAEVVIDISIAELRPVSASADNQEVRSVERVTVTEDRSKPLVMLFDPGHALEERILQEQFAH</sequence>
<name>A0ABW1SFN9_9PROT</name>
<evidence type="ECO:0000256" key="5">
    <source>
        <dbReference type="ARBA" id="ARBA00047925"/>
    </source>
</evidence>
<organism evidence="7 8">
    <name type="scientific">Ponticaulis profundi</name>
    <dbReference type="NCBI Taxonomy" id="2665222"/>
    <lineage>
        <taxon>Bacteria</taxon>
        <taxon>Pseudomonadati</taxon>
        <taxon>Pseudomonadota</taxon>
        <taxon>Alphaproteobacteria</taxon>
        <taxon>Hyphomonadales</taxon>
        <taxon>Hyphomonadaceae</taxon>
        <taxon>Ponticaulis</taxon>
    </lineage>
</organism>
<comment type="catalytic activity">
    <reaction evidence="5 6">
        <text>NAD(+) + ATP = ADP + NADP(+) + H(+)</text>
        <dbReference type="Rhea" id="RHEA:18629"/>
        <dbReference type="ChEBI" id="CHEBI:15378"/>
        <dbReference type="ChEBI" id="CHEBI:30616"/>
        <dbReference type="ChEBI" id="CHEBI:57540"/>
        <dbReference type="ChEBI" id="CHEBI:58349"/>
        <dbReference type="ChEBI" id="CHEBI:456216"/>
        <dbReference type="EC" id="2.7.1.23"/>
    </reaction>
</comment>
<keyword evidence="8" id="KW-1185">Reference proteome</keyword>
<dbReference type="InterPro" id="IPR017438">
    <property type="entry name" value="ATP-NAD_kinase_N"/>
</dbReference>
<evidence type="ECO:0000313" key="8">
    <source>
        <dbReference type="Proteomes" id="UP001596303"/>
    </source>
</evidence>
<keyword evidence="2 6" id="KW-0418">Kinase</keyword>
<keyword evidence="3 6" id="KW-0521">NADP</keyword>
<dbReference type="Proteomes" id="UP001596303">
    <property type="component" value="Unassembled WGS sequence"/>
</dbReference>
<feature type="active site" description="Proton acceptor" evidence="6">
    <location>
        <position position="43"/>
    </location>
</feature>
<evidence type="ECO:0000256" key="3">
    <source>
        <dbReference type="ARBA" id="ARBA00022857"/>
    </source>
</evidence>
<comment type="function">
    <text evidence="6">Involved in the regulation of the intracellular balance of NAD and NADP, and is a key enzyme in the biosynthesis of NADP. Catalyzes specifically the phosphorylation on 2'-hydroxyl of the adenosine moiety of NAD to yield NADP.</text>
</comment>
<comment type="caution">
    <text evidence="7">The sequence shown here is derived from an EMBL/GenBank/DDBJ whole genome shotgun (WGS) entry which is preliminary data.</text>
</comment>
<evidence type="ECO:0000256" key="6">
    <source>
        <dbReference type="HAMAP-Rule" id="MF_00361"/>
    </source>
</evidence>
<reference evidence="8" key="1">
    <citation type="journal article" date="2019" name="Int. J. Syst. Evol. Microbiol.">
        <title>The Global Catalogue of Microorganisms (GCM) 10K type strain sequencing project: providing services to taxonomists for standard genome sequencing and annotation.</title>
        <authorList>
            <consortium name="The Broad Institute Genomics Platform"/>
            <consortium name="The Broad Institute Genome Sequencing Center for Infectious Disease"/>
            <person name="Wu L."/>
            <person name="Ma J."/>
        </authorList>
    </citation>
    <scope>NUCLEOTIDE SEQUENCE [LARGE SCALE GENOMIC DNA]</scope>
    <source>
        <strain evidence="8">CGMCC-1.15741</strain>
    </source>
</reference>
<feature type="binding site" evidence="6">
    <location>
        <position position="151"/>
    </location>
    <ligand>
        <name>NAD(+)</name>
        <dbReference type="ChEBI" id="CHEBI:57540"/>
    </ligand>
</feature>
<keyword evidence="6" id="KW-0067">ATP-binding</keyword>
<protein>
    <recommendedName>
        <fullName evidence="6">NAD kinase</fullName>
        <ecNumber evidence="6">2.7.1.23</ecNumber>
    </recommendedName>
    <alternativeName>
        <fullName evidence="6">ATP-dependent NAD kinase</fullName>
    </alternativeName>
</protein>
<dbReference type="PANTHER" id="PTHR20275:SF0">
    <property type="entry name" value="NAD KINASE"/>
    <property type="match status" value="1"/>
</dbReference>
<dbReference type="Pfam" id="PF01513">
    <property type="entry name" value="NAD_kinase"/>
    <property type="match status" value="1"/>
</dbReference>
<feature type="binding site" evidence="6">
    <location>
        <position position="215"/>
    </location>
    <ligand>
        <name>NAD(+)</name>
        <dbReference type="ChEBI" id="CHEBI:57540"/>
    </ligand>
</feature>
<dbReference type="GO" id="GO:0003951">
    <property type="term" value="F:NAD+ kinase activity"/>
    <property type="evidence" value="ECO:0007669"/>
    <property type="project" value="UniProtKB-EC"/>
</dbReference>
<feature type="binding site" evidence="6">
    <location>
        <position position="143"/>
    </location>
    <ligand>
        <name>NAD(+)</name>
        <dbReference type="ChEBI" id="CHEBI:57540"/>
    </ligand>
</feature>
<comment type="cofactor">
    <cofactor evidence="6">
        <name>a divalent metal cation</name>
        <dbReference type="ChEBI" id="CHEBI:60240"/>
    </cofactor>
</comment>
<dbReference type="Pfam" id="PF20143">
    <property type="entry name" value="NAD_kinase_C"/>
    <property type="match status" value="1"/>
</dbReference>
<evidence type="ECO:0000256" key="4">
    <source>
        <dbReference type="ARBA" id="ARBA00023027"/>
    </source>
</evidence>
<dbReference type="InterPro" id="IPR017437">
    <property type="entry name" value="ATP-NAD_kinase_PpnK-typ_C"/>
</dbReference>
<evidence type="ECO:0000256" key="1">
    <source>
        <dbReference type="ARBA" id="ARBA00022679"/>
    </source>
</evidence>
<dbReference type="RefSeq" id="WP_377382087.1">
    <property type="nucleotide sequence ID" value="NZ_JBHSSW010000066.1"/>
</dbReference>
<comment type="caution">
    <text evidence="6">Lacks conserved residue(s) required for the propagation of feature annotation.</text>
</comment>
<keyword evidence="6" id="KW-0547">Nucleotide-binding</keyword>
<dbReference type="HAMAP" id="MF_00361">
    <property type="entry name" value="NAD_kinase"/>
    <property type="match status" value="1"/>
</dbReference>
<feature type="binding site" evidence="6">
    <location>
        <begin position="43"/>
        <end position="44"/>
    </location>
    <ligand>
        <name>NAD(+)</name>
        <dbReference type="ChEBI" id="CHEBI:57540"/>
    </ligand>
</feature>
<dbReference type="InterPro" id="IPR002504">
    <property type="entry name" value="NADK"/>
</dbReference>
<feature type="binding site" evidence="6">
    <location>
        <begin position="113"/>
        <end position="114"/>
    </location>
    <ligand>
        <name>NAD(+)</name>
        <dbReference type="ChEBI" id="CHEBI:57540"/>
    </ligand>
</feature>